<dbReference type="Proteomes" id="UP001283361">
    <property type="component" value="Unassembled WGS sequence"/>
</dbReference>
<keyword evidence="3" id="KW-1185">Reference proteome</keyword>
<feature type="compositionally biased region" description="Basic and acidic residues" evidence="1">
    <location>
        <begin position="47"/>
        <end position="59"/>
    </location>
</feature>
<reference evidence="2" key="1">
    <citation type="journal article" date="2023" name="G3 (Bethesda)">
        <title>A reference genome for the long-term kleptoplast-retaining sea slug Elysia crispata morphotype clarki.</title>
        <authorList>
            <person name="Eastman K.E."/>
            <person name="Pendleton A.L."/>
            <person name="Shaikh M.A."/>
            <person name="Suttiyut T."/>
            <person name="Ogas R."/>
            <person name="Tomko P."/>
            <person name="Gavelis G."/>
            <person name="Widhalm J.R."/>
            <person name="Wisecaver J.H."/>
        </authorList>
    </citation>
    <scope>NUCLEOTIDE SEQUENCE</scope>
    <source>
        <strain evidence="2">ECLA1</strain>
    </source>
</reference>
<dbReference type="EMBL" id="JAWDGP010007193">
    <property type="protein sequence ID" value="KAK3728327.1"/>
    <property type="molecule type" value="Genomic_DNA"/>
</dbReference>
<feature type="region of interest" description="Disordered" evidence="1">
    <location>
        <begin position="35"/>
        <end position="87"/>
    </location>
</feature>
<evidence type="ECO:0000256" key="1">
    <source>
        <dbReference type="SAM" id="MobiDB-lite"/>
    </source>
</evidence>
<evidence type="ECO:0000313" key="2">
    <source>
        <dbReference type="EMBL" id="KAK3728327.1"/>
    </source>
</evidence>
<name>A0AAE0Y088_9GAST</name>
<proteinExistence type="predicted"/>
<gene>
    <name evidence="2" type="ORF">RRG08_043952</name>
</gene>
<evidence type="ECO:0000313" key="3">
    <source>
        <dbReference type="Proteomes" id="UP001283361"/>
    </source>
</evidence>
<comment type="caution">
    <text evidence="2">The sequence shown here is derived from an EMBL/GenBank/DDBJ whole genome shotgun (WGS) entry which is preliminary data.</text>
</comment>
<protein>
    <submittedName>
        <fullName evidence="2">Uncharacterized protein</fullName>
    </submittedName>
</protein>
<dbReference type="AlphaFoldDB" id="A0AAE0Y088"/>
<organism evidence="2 3">
    <name type="scientific">Elysia crispata</name>
    <name type="common">lettuce slug</name>
    <dbReference type="NCBI Taxonomy" id="231223"/>
    <lineage>
        <taxon>Eukaryota</taxon>
        <taxon>Metazoa</taxon>
        <taxon>Spiralia</taxon>
        <taxon>Lophotrochozoa</taxon>
        <taxon>Mollusca</taxon>
        <taxon>Gastropoda</taxon>
        <taxon>Heterobranchia</taxon>
        <taxon>Euthyneura</taxon>
        <taxon>Panpulmonata</taxon>
        <taxon>Sacoglossa</taxon>
        <taxon>Placobranchoidea</taxon>
        <taxon>Plakobranchidae</taxon>
        <taxon>Elysia</taxon>
    </lineage>
</organism>
<accession>A0AAE0Y088</accession>
<sequence>MEQSHSGCTGKEKRIRDLKRRELISDIKVTVSEPDAEDTVSKTKHTVSRDKPYRTEKNNWRSPIKPGREGTSSAHLLSFLDKKENTY</sequence>